<dbReference type="Pfam" id="PF06974">
    <property type="entry name" value="WS_DGAT_C"/>
    <property type="match status" value="1"/>
</dbReference>
<dbReference type="GO" id="GO:0001666">
    <property type="term" value="P:response to hypoxia"/>
    <property type="evidence" value="ECO:0007669"/>
    <property type="project" value="TreeGrafter"/>
</dbReference>
<dbReference type="GO" id="GO:0071731">
    <property type="term" value="P:response to nitric oxide"/>
    <property type="evidence" value="ECO:0007669"/>
    <property type="project" value="TreeGrafter"/>
</dbReference>
<gene>
    <name evidence="13" type="ORF">C7Y72_07410</name>
</gene>
<accession>A0A2T4UJU2</accession>
<comment type="pathway">
    <text evidence="2">Lipid metabolism.</text>
</comment>
<dbReference type="GO" id="GO:0019432">
    <property type="term" value="P:triglyceride biosynthetic process"/>
    <property type="evidence" value="ECO:0007669"/>
    <property type="project" value="UniProtKB-UniPathway"/>
</dbReference>
<comment type="similarity">
    <text evidence="3">Belongs to the long-chain O-acyltransferase family.</text>
</comment>
<dbReference type="EC" id="2.3.1.20" evidence="4"/>
<dbReference type="PANTHER" id="PTHR31650">
    <property type="entry name" value="O-ACYLTRANSFERASE (WSD1-LIKE) FAMILY PROTEIN"/>
    <property type="match status" value="1"/>
</dbReference>
<comment type="pathway">
    <text evidence="1">Glycerolipid metabolism; triacylglycerol biosynthesis.</text>
</comment>
<evidence type="ECO:0000256" key="5">
    <source>
        <dbReference type="ARBA" id="ARBA00022516"/>
    </source>
</evidence>
<dbReference type="AlphaFoldDB" id="A0A2T4UJU2"/>
<keyword evidence="8" id="KW-0443">Lipid metabolism</keyword>
<dbReference type="InterPro" id="IPR004255">
    <property type="entry name" value="O-acyltransferase_WSD1_N"/>
</dbReference>
<dbReference type="GO" id="GO:0051701">
    <property type="term" value="P:biological process involved in interaction with host"/>
    <property type="evidence" value="ECO:0007669"/>
    <property type="project" value="TreeGrafter"/>
</dbReference>
<dbReference type="RefSeq" id="WP_107568130.1">
    <property type="nucleotide sequence ID" value="NZ_PYYB01000001.1"/>
</dbReference>
<evidence type="ECO:0000256" key="6">
    <source>
        <dbReference type="ARBA" id="ARBA00022679"/>
    </source>
</evidence>
<proteinExistence type="inferred from homology"/>
<comment type="caution">
    <text evidence="13">The sequence shown here is derived from an EMBL/GenBank/DDBJ whole genome shotgun (WGS) entry which is preliminary data.</text>
</comment>
<dbReference type="InterPro" id="IPR045034">
    <property type="entry name" value="O-acyltransferase_WSD1-like"/>
</dbReference>
<dbReference type="UniPathway" id="UPA00282"/>
<evidence type="ECO:0000313" key="14">
    <source>
        <dbReference type="Proteomes" id="UP000240739"/>
    </source>
</evidence>
<evidence type="ECO:0000256" key="9">
    <source>
        <dbReference type="ARBA" id="ARBA00023315"/>
    </source>
</evidence>
<protein>
    <recommendedName>
        <fullName evidence="4">diacylglycerol O-acyltransferase</fullName>
        <ecNumber evidence="4">2.3.1.20</ecNumber>
    </recommendedName>
</protein>
<evidence type="ECO:0000256" key="1">
    <source>
        <dbReference type="ARBA" id="ARBA00004771"/>
    </source>
</evidence>
<evidence type="ECO:0000313" key="13">
    <source>
        <dbReference type="EMBL" id="PTL59485.1"/>
    </source>
</evidence>
<evidence type="ECO:0000256" key="8">
    <source>
        <dbReference type="ARBA" id="ARBA00023098"/>
    </source>
</evidence>
<comment type="catalytic activity">
    <reaction evidence="10">
        <text>an acyl-CoA + a 1,2-diacyl-sn-glycerol = a triacyl-sn-glycerol + CoA</text>
        <dbReference type="Rhea" id="RHEA:10868"/>
        <dbReference type="ChEBI" id="CHEBI:17815"/>
        <dbReference type="ChEBI" id="CHEBI:57287"/>
        <dbReference type="ChEBI" id="CHEBI:58342"/>
        <dbReference type="ChEBI" id="CHEBI:64615"/>
        <dbReference type="EC" id="2.3.1.20"/>
    </reaction>
</comment>
<evidence type="ECO:0000256" key="7">
    <source>
        <dbReference type="ARBA" id="ARBA00022798"/>
    </source>
</evidence>
<dbReference type="PANTHER" id="PTHR31650:SF1">
    <property type="entry name" value="WAX ESTER SYNTHASE_DIACYLGLYCEROL ACYLTRANSFERASE 4-RELATED"/>
    <property type="match status" value="1"/>
</dbReference>
<organism evidence="13 14">
    <name type="scientific">Paraconexibacter algicola</name>
    <dbReference type="NCBI Taxonomy" id="2133960"/>
    <lineage>
        <taxon>Bacteria</taxon>
        <taxon>Bacillati</taxon>
        <taxon>Actinomycetota</taxon>
        <taxon>Thermoleophilia</taxon>
        <taxon>Solirubrobacterales</taxon>
        <taxon>Paraconexibacteraceae</taxon>
        <taxon>Paraconexibacter</taxon>
    </lineage>
</organism>
<name>A0A2T4UJU2_9ACTN</name>
<evidence type="ECO:0000259" key="11">
    <source>
        <dbReference type="Pfam" id="PF03007"/>
    </source>
</evidence>
<dbReference type="OrthoDB" id="9810950at2"/>
<dbReference type="Proteomes" id="UP000240739">
    <property type="component" value="Unassembled WGS sequence"/>
</dbReference>
<dbReference type="Pfam" id="PF03007">
    <property type="entry name" value="WS_DGAT_cat"/>
    <property type="match status" value="1"/>
</dbReference>
<evidence type="ECO:0000256" key="10">
    <source>
        <dbReference type="ARBA" id="ARBA00048109"/>
    </source>
</evidence>
<dbReference type="GO" id="GO:0005886">
    <property type="term" value="C:plasma membrane"/>
    <property type="evidence" value="ECO:0007669"/>
    <property type="project" value="TreeGrafter"/>
</dbReference>
<dbReference type="GO" id="GO:0004144">
    <property type="term" value="F:diacylglycerol O-acyltransferase activity"/>
    <property type="evidence" value="ECO:0007669"/>
    <property type="project" value="UniProtKB-EC"/>
</dbReference>
<evidence type="ECO:0000256" key="3">
    <source>
        <dbReference type="ARBA" id="ARBA00009587"/>
    </source>
</evidence>
<dbReference type="InterPro" id="IPR009721">
    <property type="entry name" value="O-acyltransferase_WSD1_C"/>
</dbReference>
<evidence type="ECO:0000256" key="4">
    <source>
        <dbReference type="ARBA" id="ARBA00013244"/>
    </source>
</evidence>
<feature type="domain" description="O-acyltransferase WSD1 C-terminal" evidence="12">
    <location>
        <begin position="340"/>
        <end position="464"/>
    </location>
</feature>
<keyword evidence="5" id="KW-0444">Lipid biosynthesis</keyword>
<keyword evidence="7" id="KW-0319">Glycerol metabolism</keyword>
<dbReference type="EMBL" id="PYYB01000001">
    <property type="protein sequence ID" value="PTL59485.1"/>
    <property type="molecule type" value="Genomic_DNA"/>
</dbReference>
<keyword evidence="6" id="KW-0808">Transferase</keyword>
<dbReference type="GO" id="GO:0006071">
    <property type="term" value="P:glycerol metabolic process"/>
    <property type="evidence" value="ECO:0007669"/>
    <property type="project" value="UniProtKB-KW"/>
</dbReference>
<feature type="domain" description="O-acyltransferase WSD1-like N-terminal" evidence="11">
    <location>
        <begin position="47"/>
        <end position="287"/>
    </location>
</feature>
<reference evidence="13 14" key="1">
    <citation type="submission" date="2018-03" db="EMBL/GenBank/DDBJ databases">
        <title>Aquarubrobacter algicola gen. nov., sp. nov., a novel actinobacterium isolated from shallow eutrophic lake during the end of cyanobacterial harmful algal blooms.</title>
        <authorList>
            <person name="Chun S.J."/>
        </authorList>
    </citation>
    <scope>NUCLEOTIDE SEQUENCE [LARGE SCALE GENOMIC DNA]</scope>
    <source>
        <strain evidence="13 14">Seoho-28</strain>
    </source>
</reference>
<evidence type="ECO:0000256" key="2">
    <source>
        <dbReference type="ARBA" id="ARBA00005189"/>
    </source>
</evidence>
<sequence length="469" mass="49649">MTAAPVNPYDRLQVRWGQGTEMNALEAALWRASANPGFRAASVVVEVLDTVPDWQRLVDGHRFGLARIPRLRQRVVDDPLRIGPPAWCDTRVDLAHHVRRVALRPGSSVQDALEVAADLHMTVFDPDRPLWQGVLVEGLADGKAVYLLKVHHALADGAGIIELFDLVHSDRREPTSGKPLLPDTAHDDRWALGLSVQHAARLAARAPLAAAKLAFGGATAVSRPARTVGGVRTTATAVDRLVSGAPGRPSTLLRGRGAARQFRFLELATADLRAAADRNGASLGDVFLAGALGGVARYAADRGEQLGDIPVAVPTGVHLAGATMNRLARARIAGPAGVLDPTERIRVAGLRAREVWEAPPVDLLRATAAVLSRAPTPLLERIAGGFTRACDLQCFTFRGLDREAYVAGAKVESMAVFGPTAGAAVTMTITSHGERCGIGLTSDSAAVTDPDGLRDATADAFDELLAAHR</sequence>
<keyword evidence="9" id="KW-0012">Acyltransferase</keyword>
<keyword evidence="14" id="KW-1185">Reference proteome</keyword>
<dbReference type="SUPFAM" id="SSF52777">
    <property type="entry name" value="CoA-dependent acyltransferases"/>
    <property type="match status" value="1"/>
</dbReference>
<evidence type="ECO:0000259" key="12">
    <source>
        <dbReference type="Pfam" id="PF06974"/>
    </source>
</evidence>